<dbReference type="PANTHER" id="PTHR46819:SF1">
    <property type="entry name" value="EF-HAND CALCIUM-BINDING DOMAIN-CONTAINING PROTEIN 7"/>
    <property type="match status" value="1"/>
</dbReference>
<dbReference type="AlphaFoldDB" id="A0AA38C968"/>
<evidence type="ECO:0000313" key="5">
    <source>
        <dbReference type="Proteomes" id="UP000824469"/>
    </source>
</evidence>
<dbReference type="InterPro" id="IPR052266">
    <property type="entry name" value="Miro-EF-hand_domain"/>
</dbReference>
<evidence type="ECO:0000256" key="1">
    <source>
        <dbReference type="ARBA" id="ARBA00022723"/>
    </source>
</evidence>
<dbReference type="Proteomes" id="UP000824469">
    <property type="component" value="Unassembled WGS sequence"/>
</dbReference>
<reference evidence="4 5" key="1">
    <citation type="journal article" date="2021" name="Nat. Plants">
        <title>The Taxus genome provides insights into paclitaxel biosynthesis.</title>
        <authorList>
            <person name="Xiong X."/>
            <person name="Gou J."/>
            <person name="Liao Q."/>
            <person name="Li Y."/>
            <person name="Zhou Q."/>
            <person name="Bi G."/>
            <person name="Li C."/>
            <person name="Du R."/>
            <person name="Wang X."/>
            <person name="Sun T."/>
            <person name="Guo L."/>
            <person name="Liang H."/>
            <person name="Lu P."/>
            <person name="Wu Y."/>
            <person name="Zhang Z."/>
            <person name="Ro D.K."/>
            <person name="Shang Y."/>
            <person name="Huang S."/>
            <person name="Yan J."/>
        </authorList>
    </citation>
    <scope>NUCLEOTIDE SEQUENCE [LARGE SCALE GENOMIC DNA]</scope>
    <source>
        <strain evidence="4">Ta-2019</strain>
    </source>
</reference>
<sequence length="143" mass="15375">MNANSVNNLGDCVWPHSSDEASWKKTAELLVEVATHGETTGFEVPCLMLAAKDDLDPHPVPISDSARVSQDMGVESPITVSMKSGDICNLCCRIIDAAQRPHLSIPETEVGRSQKQYRRLVTRSLTVLSVGAAVAVVGLAAYR</sequence>
<evidence type="ECO:0000313" key="4">
    <source>
        <dbReference type="EMBL" id="KAH9295640.1"/>
    </source>
</evidence>
<comment type="caution">
    <text evidence="4">The sequence shown here is derived from an EMBL/GenBank/DDBJ whole genome shotgun (WGS) entry which is preliminary data.</text>
</comment>
<name>A0AA38C968_TAXCH</name>
<feature type="transmembrane region" description="Helical" evidence="3">
    <location>
        <begin position="120"/>
        <end position="142"/>
    </location>
</feature>
<protein>
    <submittedName>
        <fullName evidence="4">Uncharacterized protein</fullName>
    </submittedName>
</protein>
<keyword evidence="2" id="KW-0677">Repeat</keyword>
<dbReference type="PANTHER" id="PTHR46819">
    <property type="entry name" value="EF-HAND CALCIUM-BINDING DOMAIN-CONTAINING PROTEIN 7"/>
    <property type="match status" value="1"/>
</dbReference>
<evidence type="ECO:0000256" key="3">
    <source>
        <dbReference type="SAM" id="Phobius"/>
    </source>
</evidence>
<dbReference type="EMBL" id="JAHRHJ020000011">
    <property type="protein sequence ID" value="KAH9295640.1"/>
    <property type="molecule type" value="Genomic_DNA"/>
</dbReference>
<keyword evidence="5" id="KW-1185">Reference proteome</keyword>
<proteinExistence type="predicted"/>
<keyword evidence="3" id="KW-0812">Transmembrane</keyword>
<organism evidence="4 5">
    <name type="scientific">Taxus chinensis</name>
    <name type="common">Chinese yew</name>
    <name type="synonym">Taxus wallichiana var. chinensis</name>
    <dbReference type="NCBI Taxonomy" id="29808"/>
    <lineage>
        <taxon>Eukaryota</taxon>
        <taxon>Viridiplantae</taxon>
        <taxon>Streptophyta</taxon>
        <taxon>Embryophyta</taxon>
        <taxon>Tracheophyta</taxon>
        <taxon>Spermatophyta</taxon>
        <taxon>Pinopsida</taxon>
        <taxon>Pinidae</taxon>
        <taxon>Conifers II</taxon>
        <taxon>Cupressales</taxon>
        <taxon>Taxaceae</taxon>
        <taxon>Taxus</taxon>
    </lineage>
</organism>
<gene>
    <name evidence="4" type="ORF">KI387_039228</name>
</gene>
<dbReference type="OMA" id="IHERRSD"/>
<keyword evidence="1" id="KW-0479">Metal-binding</keyword>
<dbReference type="InterPro" id="IPR027417">
    <property type="entry name" value="P-loop_NTPase"/>
</dbReference>
<keyword evidence="3" id="KW-0472">Membrane</keyword>
<accession>A0AA38C968</accession>
<dbReference type="Gene3D" id="3.40.50.300">
    <property type="entry name" value="P-loop containing nucleotide triphosphate hydrolases"/>
    <property type="match status" value="1"/>
</dbReference>
<evidence type="ECO:0000256" key="2">
    <source>
        <dbReference type="ARBA" id="ARBA00022737"/>
    </source>
</evidence>
<keyword evidence="3" id="KW-1133">Transmembrane helix</keyword>
<feature type="non-terminal residue" evidence="4">
    <location>
        <position position="1"/>
    </location>
</feature>
<dbReference type="GO" id="GO:0046872">
    <property type="term" value="F:metal ion binding"/>
    <property type="evidence" value="ECO:0007669"/>
    <property type="project" value="UniProtKB-KW"/>
</dbReference>